<dbReference type="InterPro" id="IPR001362">
    <property type="entry name" value="Glyco_hydro_32"/>
</dbReference>
<dbReference type="GO" id="GO:0004575">
    <property type="term" value="F:sucrose alpha-glucosidase activity"/>
    <property type="evidence" value="ECO:0007669"/>
    <property type="project" value="TreeGrafter"/>
</dbReference>
<dbReference type="PANTHER" id="PTHR42800">
    <property type="entry name" value="EXOINULINASE INUD (AFU_ORTHOLOGUE AFUA_5G00480)"/>
    <property type="match status" value="1"/>
</dbReference>
<dbReference type="Gene3D" id="2.60.120.560">
    <property type="entry name" value="Exo-inulinase, domain 1"/>
    <property type="match status" value="1"/>
</dbReference>
<feature type="domain" description="Glycosyl hydrolase family 32 N-terminal" evidence="6">
    <location>
        <begin position="10"/>
        <end position="364"/>
    </location>
</feature>
<evidence type="ECO:0000256" key="3">
    <source>
        <dbReference type="ARBA" id="ARBA00023295"/>
    </source>
</evidence>
<dbReference type="EMBL" id="KL584702">
    <property type="protein sequence ID" value="KEQ78240.1"/>
    <property type="molecule type" value="Genomic_DNA"/>
</dbReference>
<evidence type="ECO:0000313" key="9">
    <source>
        <dbReference type="Proteomes" id="UP000027730"/>
    </source>
</evidence>
<dbReference type="PANTHER" id="PTHR42800:SF3">
    <property type="entry name" value="GLYCOSYL HYDROLASE FAMILY 32 N-TERMINAL DOMAIN-CONTAINING PROTEIN"/>
    <property type="match status" value="1"/>
</dbReference>
<accession>A0A074WYF5</accession>
<dbReference type="GO" id="GO:0005737">
    <property type="term" value="C:cytoplasm"/>
    <property type="evidence" value="ECO:0007669"/>
    <property type="project" value="TreeGrafter"/>
</dbReference>
<dbReference type="Gene3D" id="2.115.10.20">
    <property type="entry name" value="Glycosyl hydrolase domain, family 43"/>
    <property type="match status" value="1"/>
</dbReference>
<gene>
    <name evidence="8" type="ORF">M436DRAFT_36482</name>
</gene>
<keyword evidence="2 4" id="KW-0378">Hydrolase</keyword>
<protein>
    <submittedName>
        <fullName evidence="8">Arabinanase/levansucrase/invertase</fullName>
    </submittedName>
</protein>
<proteinExistence type="inferred from homology"/>
<evidence type="ECO:0000256" key="2">
    <source>
        <dbReference type="ARBA" id="ARBA00022801"/>
    </source>
</evidence>
<sequence length="591" mass="65460">MFGRWRPRVHLIAPRGWLNDPCALGHNPSTGKYHVGFQWNPSGWNWGNISWGSATSEDLINWKVSNTPSIAPSATEDIAGVFTGAITEARLPREGSKDHLSCFYTSAQGSNIHYTRPYERGSEKLYAATSVDGGLSWQRSPSNPIVPGPPKHLSVTGWRDPYTFRNAQFDIERGLQPGSTLYGIISGGVRNQSPTIFLYAIDEADPTNWTFLSTLLEPGLNLCTTALGGDFGVNWEVANIATLHYQREKAFTVLVVGVEGCKVTDARSTTNSPQPIPRSARTGRSQRWLCGKPSCSSDEIKLQHEFSGVLDWGIFYAANSFFDPITNHRVLFGWILEEDLSDELREQQGWSGCISLPRVLAMQTIYGVDVACKGVLDKVPGFTYKENGKGRLKVTTICCKPAPQLKVLRYGDAVAMVSLARFESLEDVRGDTDATLRVPGLPSLELDILFTFDNENVDHLGIDIFHSSDHKCCTRILFSPSDSLITIDRSHSRSSSDAKEISLHDEVAYHAFLSTHSSTTSRSSRPEDLEIRLFFDVSVVEVFINNRTVLTTRVYPESGKCFGVMPFVAGKGKDGVEMSRCEVWESRAEIG</sequence>
<dbReference type="InterPro" id="IPR023296">
    <property type="entry name" value="Glyco_hydro_beta-prop_sf"/>
</dbReference>
<dbReference type="CDD" id="cd18621">
    <property type="entry name" value="GH32_XdINV-like"/>
    <property type="match status" value="1"/>
</dbReference>
<dbReference type="InterPro" id="IPR013189">
    <property type="entry name" value="Glyco_hydro_32_C"/>
</dbReference>
<dbReference type="STRING" id="1043004.A0A074WYF5"/>
<keyword evidence="3 4" id="KW-0326">Glycosidase</keyword>
<reference evidence="8 9" key="1">
    <citation type="journal article" date="2014" name="BMC Genomics">
        <title>Genome sequencing of four Aureobasidium pullulans varieties: biotechnological potential, stress tolerance, and description of new species.</title>
        <authorList>
            <person name="Gostin Ar C."/>
            <person name="Ohm R.A."/>
            <person name="Kogej T."/>
            <person name="Sonjak S."/>
            <person name="Turk M."/>
            <person name="Zajc J."/>
            <person name="Zalar P."/>
            <person name="Grube M."/>
            <person name="Sun H."/>
            <person name="Han J."/>
            <person name="Sharma A."/>
            <person name="Chiniquy J."/>
            <person name="Ngan C.Y."/>
            <person name="Lipzen A."/>
            <person name="Barry K."/>
            <person name="Grigoriev I.V."/>
            <person name="Gunde-Cimerman N."/>
        </authorList>
    </citation>
    <scope>NUCLEOTIDE SEQUENCE [LARGE SCALE GENOMIC DNA]</scope>
    <source>
        <strain evidence="8 9">CBS 147.97</strain>
    </source>
</reference>
<dbReference type="OrthoDB" id="202537at2759"/>
<dbReference type="HOGENOM" id="CLU_013784_1_0_1"/>
<evidence type="ECO:0000313" key="8">
    <source>
        <dbReference type="EMBL" id="KEQ78240.1"/>
    </source>
</evidence>
<evidence type="ECO:0000256" key="1">
    <source>
        <dbReference type="ARBA" id="ARBA00009902"/>
    </source>
</evidence>
<dbReference type="GeneID" id="25408632"/>
<name>A0A074WYF5_9PEZI</name>
<dbReference type="Pfam" id="PF08244">
    <property type="entry name" value="Glyco_hydro_32C"/>
    <property type="match status" value="1"/>
</dbReference>
<dbReference type="AlphaFoldDB" id="A0A074WYF5"/>
<dbReference type="SUPFAM" id="SSF49899">
    <property type="entry name" value="Concanavalin A-like lectins/glucanases"/>
    <property type="match status" value="1"/>
</dbReference>
<keyword evidence="9" id="KW-1185">Reference proteome</keyword>
<evidence type="ECO:0000259" key="6">
    <source>
        <dbReference type="Pfam" id="PF00251"/>
    </source>
</evidence>
<feature type="domain" description="Glycosyl hydrolase family 32 C-terminal" evidence="7">
    <location>
        <begin position="441"/>
        <end position="585"/>
    </location>
</feature>
<dbReference type="InterPro" id="IPR013148">
    <property type="entry name" value="Glyco_hydro_32_N"/>
</dbReference>
<feature type="region of interest" description="Disordered" evidence="5">
    <location>
        <begin position="266"/>
        <end position="287"/>
    </location>
</feature>
<dbReference type="SUPFAM" id="SSF75005">
    <property type="entry name" value="Arabinanase/levansucrase/invertase"/>
    <property type="match status" value="1"/>
</dbReference>
<dbReference type="RefSeq" id="XP_013431855.1">
    <property type="nucleotide sequence ID" value="XM_013576401.1"/>
</dbReference>
<evidence type="ECO:0000256" key="4">
    <source>
        <dbReference type="RuleBase" id="RU362110"/>
    </source>
</evidence>
<dbReference type="Pfam" id="PF00251">
    <property type="entry name" value="Glyco_hydro_32N"/>
    <property type="match status" value="1"/>
</dbReference>
<comment type="similarity">
    <text evidence="1 4">Belongs to the glycosyl hydrolase 32 family.</text>
</comment>
<organism evidence="8 9">
    <name type="scientific">Aureobasidium namibiae CBS 147.97</name>
    <dbReference type="NCBI Taxonomy" id="1043004"/>
    <lineage>
        <taxon>Eukaryota</taxon>
        <taxon>Fungi</taxon>
        <taxon>Dikarya</taxon>
        <taxon>Ascomycota</taxon>
        <taxon>Pezizomycotina</taxon>
        <taxon>Dothideomycetes</taxon>
        <taxon>Dothideomycetidae</taxon>
        <taxon>Dothideales</taxon>
        <taxon>Saccotheciaceae</taxon>
        <taxon>Aureobasidium</taxon>
    </lineage>
</organism>
<dbReference type="Proteomes" id="UP000027730">
    <property type="component" value="Unassembled WGS sequence"/>
</dbReference>
<dbReference type="GO" id="GO:0005987">
    <property type="term" value="P:sucrose catabolic process"/>
    <property type="evidence" value="ECO:0007669"/>
    <property type="project" value="TreeGrafter"/>
</dbReference>
<evidence type="ECO:0000256" key="5">
    <source>
        <dbReference type="SAM" id="MobiDB-lite"/>
    </source>
</evidence>
<dbReference type="InterPro" id="IPR013320">
    <property type="entry name" value="ConA-like_dom_sf"/>
</dbReference>
<evidence type="ECO:0000259" key="7">
    <source>
        <dbReference type="Pfam" id="PF08244"/>
    </source>
</evidence>
<dbReference type="SMART" id="SM00640">
    <property type="entry name" value="Glyco_32"/>
    <property type="match status" value="1"/>
</dbReference>